<keyword evidence="1" id="KW-0472">Membrane</keyword>
<feature type="transmembrane region" description="Helical" evidence="1">
    <location>
        <begin position="74"/>
        <end position="92"/>
    </location>
</feature>
<proteinExistence type="predicted"/>
<gene>
    <name evidence="2" type="ORF">Sxan_64350</name>
</gene>
<sequence length="193" mass="20711">MNVHRGVARALFALAAILAGAAVLAPLYHRPGGYALLAELDEPLVVGSLAALALAGAAGLSSRRKGLRTAAAHGLVWAVVLGASCVPVYLIATDPFPSVEYDVPAPDGVARRLVVERTSALTDPVWEVYVDDGSFPTARRWPVARFDELVPWPQGVRDAEWASPDVIRLIDFDHQPHLIELSPQGRPLSSLVW</sequence>
<feature type="transmembrane region" description="Helical" evidence="1">
    <location>
        <begin position="7"/>
        <end position="29"/>
    </location>
</feature>
<dbReference type="OrthoDB" id="3872138at2"/>
<keyword evidence="3" id="KW-1185">Reference proteome</keyword>
<reference evidence="2" key="1">
    <citation type="submission" date="2020-09" db="EMBL/GenBank/DDBJ databases">
        <title>Whole genome shotgun sequence of Streptomyces xanthophaeus NBRC 12829.</title>
        <authorList>
            <person name="Komaki H."/>
            <person name="Tamura T."/>
        </authorList>
    </citation>
    <scope>NUCLEOTIDE SEQUENCE</scope>
    <source>
        <strain evidence="2">NBRC 12829</strain>
    </source>
</reference>
<protein>
    <submittedName>
        <fullName evidence="2">Uncharacterized protein</fullName>
    </submittedName>
</protein>
<keyword evidence="1" id="KW-0812">Transmembrane</keyword>
<name>A0A919H2C8_9ACTN</name>
<dbReference type="Proteomes" id="UP000600026">
    <property type="component" value="Unassembled WGS sequence"/>
</dbReference>
<organism evidence="2 3">
    <name type="scientific">Streptomyces xanthophaeus</name>
    <dbReference type="NCBI Taxonomy" id="67385"/>
    <lineage>
        <taxon>Bacteria</taxon>
        <taxon>Bacillati</taxon>
        <taxon>Actinomycetota</taxon>
        <taxon>Actinomycetes</taxon>
        <taxon>Kitasatosporales</taxon>
        <taxon>Streptomycetaceae</taxon>
        <taxon>Streptomyces</taxon>
    </lineage>
</organism>
<dbReference type="AlphaFoldDB" id="A0A919H2C8"/>
<dbReference type="RefSeq" id="WP_157853357.1">
    <property type="nucleotide sequence ID" value="NZ_BNEE01000006.1"/>
</dbReference>
<keyword evidence="1" id="KW-1133">Transmembrane helix</keyword>
<comment type="caution">
    <text evidence="2">The sequence shown here is derived from an EMBL/GenBank/DDBJ whole genome shotgun (WGS) entry which is preliminary data.</text>
</comment>
<accession>A0A919H2C8</accession>
<dbReference type="EMBL" id="BNEE01000006">
    <property type="protein sequence ID" value="GHI89071.1"/>
    <property type="molecule type" value="Genomic_DNA"/>
</dbReference>
<evidence type="ECO:0000313" key="2">
    <source>
        <dbReference type="EMBL" id="GHI89071.1"/>
    </source>
</evidence>
<evidence type="ECO:0000313" key="3">
    <source>
        <dbReference type="Proteomes" id="UP000600026"/>
    </source>
</evidence>
<evidence type="ECO:0000256" key="1">
    <source>
        <dbReference type="SAM" id="Phobius"/>
    </source>
</evidence>
<feature type="transmembrane region" description="Helical" evidence="1">
    <location>
        <begin position="44"/>
        <end position="62"/>
    </location>
</feature>